<dbReference type="AlphaFoldDB" id="V4ND14"/>
<dbReference type="EMBL" id="KI517455">
    <property type="protein sequence ID" value="ESQ43896.1"/>
    <property type="molecule type" value="Genomic_DNA"/>
</dbReference>
<name>V4ND14_EUTSA</name>
<reference evidence="1 2" key="1">
    <citation type="journal article" date="2013" name="Front. Plant Sci.">
        <title>The Reference Genome of the Halophytic Plant Eutrema salsugineum.</title>
        <authorList>
            <person name="Yang R."/>
            <person name="Jarvis D.E."/>
            <person name="Chen H."/>
            <person name="Beilstein M.A."/>
            <person name="Grimwood J."/>
            <person name="Jenkins J."/>
            <person name="Shu S."/>
            <person name="Prochnik S."/>
            <person name="Xin M."/>
            <person name="Ma C."/>
            <person name="Schmutz J."/>
            <person name="Wing R.A."/>
            <person name="Mitchell-Olds T."/>
            <person name="Schumaker K.S."/>
            <person name="Wang X."/>
        </authorList>
    </citation>
    <scope>NUCLEOTIDE SEQUENCE [LARGE SCALE GENOMIC DNA]</scope>
</reference>
<gene>
    <name evidence="1" type="ORF">EUTSA_v10006405mg</name>
</gene>
<dbReference type="eggNOG" id="KOG4197">
    <property type="taxonomic scope" value="Eukaryota"/>
</dbReference>
<organism evidence="1 2">
    <name type="scientific">Eutrema salsugineum</name>
    <name type="common">Saltwater cress</name>
    <name type="synonym">Sisymbrium salsugineum</name>
    <dbReference type="NCBI Taxonomy" id="72664"/>
    <lineage>
        <taxon>Eukaryota</taxon>
        <taxon>Viridiplantae</taxon>
        <taxon>Streptophyta</taxon>
        <taxon>Embryophyta</taxon>
        <taxon>Tracheophyta</taxon>
        <taxon>Spermatophyta</taxon>
        <taxon>Magnoliopsida</taxon>
        <taxon>eudicotyledons</taxon>
        <taxon>Gunneridae</taxon>
        <taxon>Pentapetalae</taxon>
        <taxon>rosids</taxon>
        <taxon>malvids</taxon>
        <taxon>Brassicales</taxon>
        <taxon>Brassicaceae</taxon>
        <taxon>Eutremeae</taxon>
        <taxon>Eutrema</taxon>
    </lineage>
</organism>
<dbReference type="Proteomes" id="UP000030689">
    <property type="component" value="Unassembled WGS sequence"/>
</dbReference>
<protein>
    <submittedName>
        <fullName evidence="1">Uncharacterized protein</fullName>
    </submittedName>
</protein>
<sequence>MLRTTILPKHTLDDYGEALWPQTKYYHFGSLIDAYASTKSTENLAEAVKIVKSVTDAAHEMMFNSILSRCCQSTRKQIPIAQDFVNFLHQNGFSYAVFEKAEWRLRKFGLKQCQNANY</sequence>
<dbReference type="Gramene" id="ESQ43896">
    <property type="protein sequence ID" value="ESQ43896"/>
    <property type="gene ID" value="EUTSA_v10006405mg"/>
</dbReference>
<accession>V4ND14</accession>
<proteinExistence type="predicted"/>
<evidence type="ECO:0000313" key="2">
    <source>
        <dbReference type="Proteomes" id="UP000030689"/>
    </source>
</evidence>
<keyword evidence="2" id="KW-1185">Reference proteome</keyword>
<evidence type="ECO:0000313" key="1">
    <source>
        <dbReference type="EMBL" id="ESQ43896.1"/>
    </source>
</evidence>
<dbReference type="KEGG" id="eus:EUTSA_v10006405mg"/>